<name>A0A345T546_9ACTN</name>
<reference evidence="2" key="1">
    <citation type="submission" date="2018-07" db="EMBL/GenBank/DDBJ databases">
        <title>Streptacidiphilus bronchialis DSM 106435 chromosome.</title>
        <authorList>
            <person name="Batra D."/>
            <person name="Gulvik C.A."/>
        </authorList>
    </citation>
    <scope>NUCLEOTIDE SEQUENCE [LARGE SCALE GENOMIC DNA]</scope>
    <source>
        <strain evidence="2">DSM 106435</strain>
    </source>
</reference>
<evidence type="ECO:0000313" key="2">
    <source>
        <dbReference type="Proteomes" id="UP000249340"/>
    </source>
</evidence>
<dbReference type="EMBL" id="CP031264">
    <property type="protein sequence ID" value="AXI81101.1"/>
    <property type="molecule type" value="Genomic_DNA"/>
</dbReference>
<proteinExistence type="predicted"/>
<organism evidence="1 2">
    <name type="scientific">Peterkaempfera bronchialis</name>
    <dbReference type="NCBI Taxonomy" id="2126346"/>
    <lineage>
        <taxon>Bacteria</taxon>
        <taxon>Bacillati</taxon>
        <taxon>Actinomycetota</taxon>
        <taxon>Actinomycetes</taxon>
        <taxon>Kitasatosporales</taxon>
        <taxon>Streptomycetaceae</taxon>
        <taxon>Peterkaempfera</taxon>
    </lineage>
</organism>
<dbReference type="GO" id="GO:0016491">
    <property type="term" value="F:oxidoreductase activity"/>
    <property type="evidence" value="ECO:0007669"/>
    <property type="project" value="InterPro"/>
</dbReference>
<evidence type="ECO:0000313" key="1">
    <source>
        <dbReference type="EMBL" id="AXI81101.1"/>
    </source>
</evidence>
<dbReference type="KEGG" id="stri:C7M71_002420"/>
<protein>
    <submittedName>
        <fullName evidence="1">AurF domain containing protein</fullName>
    </submittedName>
</protein>
<dbReference type="InterPro" id="IPR025859">
    <property type="entry name" value="AurF/CmlI"/>
</dbReference>
<dbReference type="SUPFAM" id="SSF47240">
    <property type="entry name" value="Ferritin-like"/>
    <property type="match status" value="1"/>
</dbReference>
<dbReference type="InterPro" id="IPR012348">
    <property type="entry name" value="RNR-like"/>
</dbReference>
<accession>A0A345T546</accession>
<dbReference type="Gene3D" id="1.10.620.20">
    <property type="entry name" value="Ribonucleotide Reductase, subunit A"/>
    <property type="match status" value="1"/>
</dbReference>
<gene>
    <name evidence="1" type="ORF">C7M71_002420</name>
</gene>
<dbReference type="InterPro" id="IPR009078">
    <property type="entry name" value="Ferritin-like_SF"/>
</dbReference>
<dbReference type="RefSeq" id="WP_111489313.1">
    <property type="nucleotide sequence ID" value="NZ_CP031264.1"/>
</dbReference>
<dbReference type="Pfam" id="PF11583">
    <property type="entry name" value="AurF"/>
    <property type="match status" value="1"/>
</dbReference>
<keyword evidence="2" id="KW-1185">Reference proteome</keyword>
<dbReference type="Proteomes" id="UP000249340">
    <property type="component" value="Chromosome"/>
</dbReference>
<dbReference type="AlphaFoldDB" id="A0A345T546"/>
<dbReference type="OrthoDB" id="3608488at2"/>
<sequence>MTAPAPESVWDEEVSTAVKRLTAAAENDYYNPYQTFDWPDAIPADAQWMSTDLMTVHGTPAAEELSREQYLALAKWESVNFYSLNVHGIRELMQEVVRRIHAPGYEIPTPFFHHFLGEENEHMWFFAEFCLRYGGKLYPNRAMAFPTEGQSALLDNFIVFSRILIFEQIVDHFNSRMAADTALPDTIRAINRVHHQDESRHIAFGAQLVRALWERLREAGDDRELAAARQYVEKYITASVQQLYSVDVYRDAGIPDPFAFRSRLLADPGRRPVHASITQRTDAFYRRIGLLSSSGSPSGSPSAG</sequence>